<sequence length="43" mass="4799">MRSLLILVFSSSVRLLLIFPNQAKSMDDLSESIPVTRPPSILL</sequence>
<protein>
    <submittedName>
        <fullName evidence="2">Uncharacterized protein</fullName>
    </submittedName>
</protein>
<name>A0A1Y1S4D9_9MICR</name>
<evidence type="ECO:0000313" key="3">
    <source>
        <dbReference type="Proteomes" id="UP000192639"/>
    </source>
</evidence>
<gene>
    <name evidence="2" type="ORF">ECANGB1_2735</name>
</gene>
<feature type="chain" id="PRO_5013322198" evidence="1">
    <location>
        <begin position="26"/>
        <end position="43"/>
    </location>
</feature>
<organism evidence="2 3">
    <name type="scientific">Enterospora canceri</name>
    <dbReference type="NCBI Taxonomy" id="1081671"/>
    <lineage>
        <taxon>Eukaryota</taxon>
        <taxon>Fungi</taxon>
        <taxon>Fungi incertae sedis</taxon>
        <taxon>Microsporidia</taxon>
        <taxon>Enterocytozoonidae</taxon>
        <taxon>Enterospora</taxon>
    </lineage>
</organism>
<feature type="signal peptide" evidence="1">
    <location>
        <begin position="1"/>
        <end position="25"/>
    </location>
</feature>
<evidence type="ECO:0000256" key="1">
    <source>
        <dbReference type="SAM" id="SignalP"/>
    </source>
</evidence>
<accession>A0A1Y1S4D9</accession>
<comment type="caution">
    <text evidence="2">The sequence shown here is derived from an EMBL/GenBank/DDBJ whole genome shotgun (WGS) entry which is preliminary data.</text>
</comment>
<dbReference type="EMBL" id="LWDP01000131">
    <property type="protein sequence ID" value="ORD93253.1"/>
    <property type="molecule type" value="Genomic_DNA"/>
</dbReference>
<dbReference type="AlphaFoldDB" id="A0A1Y1S4D9"/>
<proteinExistence type="predicted"/>
<keyword evidence="3" id="KW-1185">Reference proteome</keyword>
<dbReference type="VEuPathDB" id="MicrosporidiaDB:ECANGB1_2735"/>
<keyword evidence="1" id="KW-0732">Signal</keyword>
<evidence type="ECO:0000313" key="2">
    <source>
        <dbReference type="EMBL" id="ORD93253.1"/>
    </source>
</evidence>
<reference evidence="2 3" key="1">
    <citation type="journal article" date="2017" name="Environ. Microbiol.">
        <title>Decay of the glycolytic pathway and adaptation to intranuclear parasitism within Enterocytozoonidae microsporidia.</title>
        <authorList>
            <person name="Wiredu Boakye D."/>
            <person name="Jaroenlak P."/>
            <person name="Prachumwat A."/>
            <person name="Williams T.A."/>
            <person name="Bateman K.S."/>
            <person name="Itsathitphaisarn O."/>
            <person name="Sritunyalucksana K."/>
            <person name="Paszkiewicz K.H."/>
            <person name="Moore K.A."/>
            <person name="Stentiford G.D."/>
            <person name="Williams B.A."/>
        </authorList>
    </citation>
    <scope>NUCLEOTIDE SEQUENCE [LARGE SCALE GENOMIC DNA]</scope>
    <source>
        <strain evidence="2 3">GB1</strain>
    </source>
</reference>
<dbReference type="Proteomes" id="UP000192639">
    <property type="component" value="Unassembled WGS sequence"/>
</dbReference>